<sequence>MGQYTAGLFQTVQLELDWTWVTIIEQFMATVLILRTLLATEATSADVKHAKVPETKFRQQPCADATASAMRREEWGERACGS</sequence>
<protein>
    <submittedName>
        <fullName evidence="1">Uncharacterized protein</fullName>
    </submittedName>
</protein>
<accession>A0A5J4TD98</accession>
<name>A0A5J4TD98_9EUKA</name>
<dbReference type="EMBL" id="SNRW01033361">
    <property type="protein sequence ID" value="KAA6356208.1"/>
    <property type="molecule type" value="Genomic_DNA"/>
</dbReference>
<dbReference type="Proteomes" id="UP000324800">
    <property type="component" value="Unassembled WGS sequence"/>
</dbReference>
<dbReference type="AlphaFoldDB" id="A0A5J4TD98"/>
<comment type="caution">
    <text evidence="1">The sequence shown here is derived from an EMBL/GenBank/DDBJ whole genome shotgun (WGS) entry which is preliminary data.</text>
</comment>
<proteinExistence type="predicted"/>
<reference evidence="1 2" key="1">
    <citation type="submission" date="2019-03" db="EMBL/GenBank/DDBJ databases">
        <title>Single cell metagenomics reveals metabolic interactions within the superorganism composed of flagellate Streblomastix strix and complex community of Bacteroidetes bacteria on its surface.</title>
        <authorList>
            <person name="Treitli S.C."/>
            <person name="Kolisko M."/>
            <person name="Husnik F."/>
            <person name="Keeling P."/>
            <person name="Hampl V."/>
        </authorList>
    </citation>
    <scope>NUCLEOTIDE SEQUENCE [LARGE SCALE GENOMIC DNA]</scope>
    <source>
        <strain evidence="1">ST1C</strain>
    </source>
</reference>
<evidence type="ECO:0000313" key="1">
    <source>
        <dbReference type="EMBL" id="KAA6356208.1"/>
    </source>
</evidence>
<gene>
    <name evidence="1" type="ORF">EZS28_048266</name>
</gene>
<evidence type="ECO:0000313" key="2">
    <source>
        <dbReference type="Proteomes" id="UP000324800"/>
    </source>
</evidence>
<organism evidence="1 2">
    <name type="scientific">Streblomastix strix</name>
    <dbReference type="NCBI Taxonomy" id="222440"/>
    <lineage>
        <taxon>Eukaryota</taxon>
        <taxon>Metamonada</taxon>
        <taxon>Preaxostyla</taxon>
        <taxon>Oxymonadida</taxon>
        <taxon>Streblomastigidae</taxon>
        <taxon>Streblomastix</taxon>
    </lineage>
</organism>